<reference evidence="2" key="1">
    <citation type="submission" date="2018-01" db="EMBL/GenBank/DDBJ databases">
        <title>An insight into the sialome of Amazonian anophelines.</title>
        <authorList>
            <person name="Ribeiro J.M."/>
            <person name="Scarpassa V."/>
            <person name="Calvo E."/>
        </authorList>
    </citation>
    <scope>NUCLEOTIDE SEQUENCE</scope>
    <source>
        <tissue evidence="2">Salivary glands</tissue>
    </source>
</reference>
<evidence type="ECO:0000313" key="2">
    <source>
        <dbReference type="EMBL" id="MBW63715.1"/>
    </source>
</evidence>
<protein>
    <submittedName>
        <fullName evidence="2">Putative secreted protein</fullName>
    </submittedName>
</protein>
<feature type="chain" id="PRO_5014630313" evidence="1">
    <location>
        <begin position="24"/>
        <end position="69"/>
    </location>
</feature>
<name>A0A2M4CEP2_9DIPT</name>
<evidence type="ECO:0000256" key="1">
    <source>
        <dbReference type="SAM" id="SignalP"/>
    </source>
</evidence>
<dbReference type="AlphaFoldDB" id="A0A2M4CEP2"/>
<proteinExistence type="predicted"/>
<dbReference type="EMBL" id="GGFJ01014574">
    <property type="protein sequence ID" value="MBW63715.1"/>
    <property type="molecule type" value="Transcribed_RNA"/>
</dbReference>
<organism evidence="2">
    <name type="scientific">Anopheles marajoara</name>
    <dbReference type="NCBI Taxonomy" id="58244"/>
    <lineage>
        <taxon>Eukaryota</taxon>
        <taxon>Metazoa</taxon>
        <taxon>Ecdysozoa</taxon>
        <taxon>Arthropoda</taxon>
        <taxon>Hexapoda</taxon>
        <taxon>Insecta</taxon>
        <taxon>Pterygota</taxon>
        <taxon>Neoptera</taxon>
        <taxon>Endopterygota</taxon>
        <taxon>Diptera</taxon>
        <taxon>Nematocera</taxon>
        <taxon>Culicoidea</taxon>
        <taxon>Culicidae</taxon>
        <taxon>Anophelinae</taxon>
        <taxon>Anopheles</taxon>
    </lineage>
</organism>
<accession>A0A2M4CEP2</accession>
<sequence>MCSFLRFAVLLVFLFSSPHLSQEKDPAEEKWAPAAHHPSFVRVTALLLEIVVRVRCWSKKRGVPSFPPS</sequence>
<feature type="signal peptide" evidence="1">
    <location>
        <begin position="1"/>
        <end position="23"/>
    </location>
</feature>
<keyword evidence="1" id="KW-0732">Signal</keyword>